<sequence>MLKNWTWDFGFFTINRIGYQAQVIPALLSGLSLSYLEIFWRKRIPEVISMIFVPFLSLIPALILAHTVLGPIGWTLGQWLSTIVLAGLTGPVKWLFGAVFGALYAPFVITGLHHMTNAIDTQLVADTGGTGLWPMIALSNIAQGSAVFAYYWMNRRNEREAQISLPATISAYLGVTEPALFGVNVKYIYPFVAGMIGSGLAGFLSVTFNVTANAIGVGGLPGILSIQAKYMFPFFITMLVAIIVPFTLTIVFRRLGLFTKRR</sequence>
<dbReference type="GO" id="GO:0005886">
    <property type="term" value="C:plasma membrane"/>
    <property type="evidence" value="ECO:0007669"/>
    <property type="project" value="UniProtKB-SubCell"/>
</dbReference>
<dbReference type="EC" id="2.7.1.-" evidence="11"/>
<feature type="transmembrane region" description="Helical" evidence="9">
    <location>
        <begin position="230"/>
        <end position="252"/>
    </location>
</feature>
<dbReference type="Pfam" id="PF02378">
    <property type="entry name" value="PTS_EIIC"/>
    <property type="match status" value="1"/>
</dbReference>
<evidence type="ECO:0000256" key="9">
    <source>
        <dbReference type="SAM" id="Phobius"/>
    </source>
</evidence>
<evidence type="ECO:0000256" key="7">
    <source>
        <dbReference type="ARBA" id="ARBA00022989"/>
    </source>
</evidence>
<keyword evidence="5" id="KW-0598">Phosphotransferase system</keyword>
<dbReference type="GO" id="GO:0015771">
    <property type="term" value="P:trehalose transport"/>
    <property type="evidence" value="ECO:0007669"/>
    <property type="project" value="TreeGrafter"/>
</dbReference>
<feature type="transmembrane region" description="Helical" evidence="9">
    <location>
        <begin position="187"/>
        <end position="210"/>
    </location>
</feature>
<dbReference type="Proteomes" id="UP000254634">
    <property type="component" value="Unassembled WGS sequence"/>
</dbReference>
<evidence type="ECO:0000256" key="3">
    <source>
        <dbReference type="ARBA" id="ARBA00022475"/>
    </source>
</evidence>
<feature type="domain" description="PTS EIIC type-1" evidence="10">
    <location>
        <begin position="1"/>
        <end position="262"/>
    </location>
</feature>
<keyword evidence="8 9" id="KW-0472">Membrane</keyword>
<keyword evidence="6 9" id="KW-0812">Transmembrane</keyword>
<keyword evidence="3" id="KW-1003">Cell membrane</keyword>
<feature type="transmembrane region" description="Helical" evidence="9">
    <location>
        <begin position="71"/>
        <end position="88"/>
    </location>
</feature>
<keyword evidence="12" id="KW-1185">Reference proteome</keyword>
<keyword evidence="4" id="KW-0762">Sugar transport</keyword>
<evidence type="ECO:0000256" key="1">
    <source>
        <dbReference type="ARBA" id="ARBA00004651"/>
    </source>
</evidence>
<evidence type="ECO:0000313" key="12">
    <source>
        <dbReference type="Proteomes" id="UP000254634"/>
    </source>
</evidence>
<accession>A0A380KS56</accession>
<evidence type="ECO:0000313" key="11">
    <source>
        <dbReference type="EMBL" id="SUN72141.1"/>
    </source>
</evidence>
<keyword evidence="2" id="KW-0813">Transport</keyword>
<organism evidence="11 12">
    <name type="scientific">Streptococcus massiliensis</name>
    <dbReference type="NCBI Taxonomy" id="313439"/>
    <lineage>
        <taxon>Bacteria</taxon>
        <taxon>Bacillati</taxon>
        <taxon>Bacillota</taxon>
        <taxon>Bacilli</taxon>
        <taxon>Lactobacillales</taxon>
        <taxon>Streptococcaceae</taxon>
        <taxon>Streptococcus</taxon>
    </lineage>
</organism>
<dbReference type="AlphaFoldDB" id="A0A380KS56"/>
<dbReference type="InterPro" id="IPR003352">
    <property type="entry name" value="PTS_EIIC"/>
</dbReference>
<evidence type="ECO:0000259" key="10">
    <source>
        <dbReference type="PROSITE" id="PS51103"/>
    </source>
</evidence>
<dbReference type="PROSITE" id="PS51103">
    <property type="entry name" value="PTS_EIIC_TYPE_1"/>
    <property type="match status" value="1"/>
</dbReference>
<comment type="subcellular location">
    <subcellularLocation>
        <location evidence="1">Cell membrane</location>
        <topology evidence="1">Multi-pass membrane protein</topology>
    </subcellularLocation>
</comment>
<keyword evidence="7 9" id="KW-1133">Transmembrane helix</keyword>
<dbReference type="PANTHER" id="PTHR30175:SF4">
    <property type="entry name" value="PTS SYSTEM TREHALOSE-SPECIFIC EIIBC COMPONENT"/>
    <property type="match status" value="1"/>
</dbReference>
<evidence type="ECO:0000256" key="4">
    <source>
        <dbReference type="ARBA" id="ARBA00022597"/>
    </source>
</evidence>
<dbReference type="GO" id="GO:0008982">
    <property type="term" value="F:protein-N(PI)-phosphohistidine-sugar phosphotransferase activity"/>
    <property type="evidence" value="ECO:0007669"/>
    <property type="project" value="InterPro"/>
</dbReference>
<gene>
    <name evidence="11" type="primary">treB_2</name>
    <name evidence="11" type="ORF">NCTC13765_00002</name>
</gene>
<protein>
    <submittedName>
        <fullName evidence="11">Trehalose PTS enzyme II</fullName>
        <ecNumber evidence="11">2.7.1.-</ecNumber>
    </submittedName>
</protein>
<evidence type="ECO:0000256" key="8">
    <source>
        <dbReference type="ARBA" id="ARBA00023136"/>
    </source>
</evidence>
<dbReference type="GO" id="GO:0009401">
    <property type="term" value="P:phosphoenolpyruvate-dependent sugar phosphotransferase system"/>
    <property type="evidence" value="ECO:0007669"/>
    <property type="project" value="UniProtKB-KW"/>
</dbReference>
<dbReference type="EMBL" id="UHFR01000001">
    <property type="protein sequence ID" value="SUN72141.1"/>
    <property type="molecule type" value="Genomic_DNA"/>
</dbReference>
<feature type="transmembrane region" description="Helical" evidence="9">
    <location>
        <begin position="20"/>
        <end position="40"/>
    </location>
</feature>
<proteinExistence type="predicted"/>
<dbReference type="InterPro" id="IPR050558">
    <property type="entry name" value="PTS_Sugar-Specific_Components"/>
</dbReference>
<evidence type="ECO:0000256" key="6">
    <source>
        <dbReference type="ARBA" id="ARBA00022692"/>
    </source>
</evidence>
<reference evidence="11" key="1">
    <citation type="submission" date="2018-06" db="EMBL/GenBank/DDBJ databases">
        <authorList>
            <consortium name="Pathogen Informatics"/>
            <person name="Doyle S."/>
        </authorList>
    </citation>
    <scope>NUCLEOTIDE SEQUENCE [LARGE SCALE GENOMIC DNA]</scope>
    <source>
        <strain evidence="11">NCTC13765</strain>
    </source>
</reference>
<keyword evidence="11" id="KW-0808">Transferase</keyword>
<dbReference type="GO" id="GO:0090589">
    <property type="term" value="F:protein-phosphocysteine-trehalose phosphotransferase system transporter activity"/>
    <property type="evidence" value="ECO:0007669"/>
    <property type="project" value="TreeGrafter"/>
</dbReference>
<name>A0A380KS56_9STRE</name>
<dbReference type="InterPro" id="IPR013013">
    <property type="entry name" value="PTS_EIIC_1"/>
</dbReference>
<dbReference type="PANTHER" id="PTHR30175">
    <property type="entry name" value="PHOSPHOTRANSFERASE SYSTEM TRANSPORT PROTEIN"/>
    <property type="match status" value="1"/>
</dbReference>
<feature type="transmembrane region" description="Helical" evidence="9">
    <location>
        <begin position="47"/>
        <end position="65"/>
    </location>
</feature>
<feature type="transmembrane region" description="Helical" evidence="9">
    <location>
        <begin position="132"/>
        <end position="153"/>
    </location>
</feature>
<feature type="transmembrane region" description="Helical" evidence="9">
    <location>
        <begin position="95"/>
        <end position="112"/>
    </location>
</feature>
<evidence type="ECO:0000256" key="2">
    <source>
        <dbReference type="ARBA" id="ARBA00022448"/>
    </source>
</evidence>
<evidence type="ECO:0000256" key="5">
    <source>
        <dbReference type="ARBA" id="ARBA00022683"/>
    </source>
</evidence>